<dbReference type="EC" id="3.5.1.29" evidence="2"/>
<dbReference type="InterPro" id="IPR000073">
    <property type="entry name" value="AB_hydrolase_1"/>
</dbReference>
<name>A0A4P6M412_9FIRM</name>
<dbReference type="Proteomes" id="UP000289794">
    <property type="component" value="Chromosome"/>
</dbReference>
<protein>
    <submittedName>
        <fullName evidence="2">2-(Acetamidomethylene)succinate hydrolase</fullName>
        <ecNumber evidence="2">3.5.1.29</ecNumber>
    </submittedName>
</protein>
<dbReference type="EMBL" id="CP035945">
    <property type="protein sequence ID" value="QBE99904.1"/>
    <property type="molecule type" value="Genomic_DNA"/>
</dbReference>
<dbReference type="KEGG" id="bpro:PMF13cell1_05498"/>
<dbReference type="InterPro" id="IPR050266">
    <property type="entry name" value="AB_hydrolase_sf"/>
</dbReference>
<reference evidence="2 3" key="1">
    <citation type="submission" date="2019-01" db="EMBL/GenBank/DDBJ databases">
        <title>PMF-metabolizing Aryl O-demethylase.</title>
        <authorList>
            <person name="Kim M."/>
        </authorList>
    </citation>
    <scope>NUCLEOTIDE SEQUENCE [LARGE SCALE GENOMIC DNA]</scope>
    <source>
        <strain evidence="2 3">PMF1</strain>
    </source>
</reference>
<dbReference type="RefSeq" id="WP_130182817.1">
    <property type="nucleotide sequence ID" value="NZ_CP035945.1"/>
</dbReference>
<evidence type="ECO:0000313" key="2">
    <source>
        <dbReference type="EMBL" id="QBE99904.1"/>
    </source>
</evidence>
<organism evidence="2 3">
    <name type="scientific">Blautia producta</name>
    <dbReference type="NCBI Taxonomy" id="33035"/>
    <lineage>
        <taxon>Bacteria</taxon>
        <taxon>Bacillati</taxon>
        <taxon>Bacillota</taxon>
        <taxon>Clostridia</taxon>
        <taxon>Lachnospirales</taxon>
        <taxon>Lachnospiraceae</taxon>
        <taxon>Blautia</taxon>
    </lineage>
</organism>
<proteinExistence type="predicted"/>
<dbReference type="GO" id="GO:0016020">
    <property type="term" value="C:membrane"/>
    <property type="evidence" value="ECO:0007669"/>
    <property type="project" value="TreeGrafter"/>
</dbReference>
<dbReference type="GO" id="GO:0047411">
    <property type="term" value="F:2-(acetamidomethylene)succinate hydrolase activity"/>
    <property type="evidence" value="ECO:0007669"/>
    <property type="project" value="UniProtKB-EC"/>
</dbReference>
<dbReference type="PRINTS" id="PR00111">
    <property type="entry name" value="ABHYDROLASE"/>
</dbReference>
<dbReference type="AlphaFoldDB" id="A0A4P6M412"/>
<evidence type="ECO:0000259" key="1">
    <source>
        <dbReference type="Pfam" id="PF12697"/>
    </source>
</evidence>
<dbReference type="Pfam" id="PF12697">
    <property type="entry name" value="Abhydrolase_6"/>
    <property type="match status" value="1"/>
</dbReference>
<sequence length="250" mass="28181">MSYFYYQRKKIYYTEAGKGEPVLFLHGNTASSKMFELLMPLYEDRFHVILIDFLGHGKSDRLEEFPADLWIEEARQTVALLEHLKLGRVNLVGTSGGAWVAINAALERPELVGKVVADSFDGRTLADDFSENLIQERTSSRTDQMAVEFYRWCQGEDWECIVDMDTTALVKCAEEKFPLFTRPLSSLQAPLLLMGSKGDEMSRADFQEEYCAIGQETGAEICVFPEGAHPAILSNAEQAAEVIGMFLNQR</sequence>
<gene>
    <name evidence="2" type="ORF">PMF13cell1_05498</name>
</gene>
<dbReference type="PANTHER" id="PTHR43798:SF33">
    <property type="entry name" value="HYDROLASE, PUTATIVE (AFU_ORTHOLOGUE AFUA_2G14860)-RELATED"/>
    <property type="match status" value="1"/>
</dbReference>
<feature type="domain" description="AB hydrolase-1" evidence="1">
    <location>
        <begin position="22"/>
        <end position="241"/>
    </location>
</feature>
<keyword evidence="2" id="KW-0378">Hydrolase</keyword>
<dbReference type="Gene3D" id="3.40.50.1820">
    <property type="entry name" value="alpha/beta hydrolase"/>
    <property type="match status" value="1"/>
</dbReference>
<dbReference type="SUPFAM" id="SSF53474">
    <property type="entry name" value="alpha/beta-Hydrolases"/>
    <property type="match status" value="1"/>
</dbReference>
<dbReference type="InterPro" id="IPR029058">
    <property type="entry name" value="AB_hydrolase_fold"/>
</dbReference>
<dbReference type="PANTHER" id="PTHR43798">
    <property type="entry name" value="MONOACYLGLYCEROL LIPASE"/>
    <property type="match status" value="1"/>
</dbReference>
<evidence type="ECO:0000313" key="3">
    <source>
        <dbReference type="Proteomes" id="UP000289794"/>
    </source>
</evidence>
<accession>A0A4P6M412</accession>